<dbReference type="EMBL" id="JACOPQ010000001">
    <property type="protein sequence ID" value="MBC5735633.1"/>
    <property type="molecule type" value="Genomic_DNA"/>
</dbReference>
<evidence type="ECO:0000256" key="3">
    <source>
        <dbReference type="ARBA" id="ARBA00022448"/>
    </source>
</evidence>
<feature type="domain" description="HPr" evidence="6">
    <location>
        <begin position="1"/>
        <end position="86"/>
    </location>
</feature>
<dbReference type="InterPro" id="IPR035895">
    <property type="entry name" value="HPr-like_sf"/>
</dbReference>
<evidence type="ECO:0000256" key="2">
    <source>
        <dbReference type="ARBA" id="ARBA00020422"/>
    </source>
</evidence>
<reference evidence="7" key="1">
    <citation type="submission" date="2020-08" db="EMBL/GenBank/DDBJ databases">
        <title>Genome public.</title>
        <authorList>
            <person name="Liu C."/>
            <person name="Sun Q."/>
        </authorList>
    </citation>
    <scope>NUCLEOTIDE SEQUENCE</scope>
    <source>
        <strain evidence="7">NSJ-52</strain>
    </source>
</reference>
<keyword evidence="8" id="KW-1185">Reference proteome</keyword>
<protein>
    <recommendedName>
        <fullName evidence="2">Phosphocarrier protein HPr</fullName>
    </recommendedName>
    <alternativeName>
        <fullName evidence="5">Histidine-containing protein</fullName>
    </alternativeName>
</protein>
<dbReference type="Gene3D" id="3.30.1340.10">
    <property type="entry name" value="HPr-like"/>
    <property type="match status" value="1"/>
</dbReference>
<dbReference type="Proteomes" id="UP000607645">
    <property type="component" value="Unassembled WGS sequence"/>
</dbReference>
<keyword evidence="3" id="KW-0813">Transport</keyword>
<dbReference type="InterPro" id="IPR001020">
    <property type="entry name" value="PTS_HPr_His_P_site"/>
</dbReference>
<dbReference type="InterPro" id="IPR050399">
    <property type="entry name" value="HPr"/>
</dbReference>
<sequence>MFTAQITVPNETGLHARPASALVRLCKQYQSSIHIRHGELDIDAKSIVRLLACGLSQHARIELVVEGEDEAEAGSAVAEFIRSLTD</sequence>
<gene>
    <name evidence="7" type="ORF">H8S62_01240</name>
</gene>
<dbReference type="CDD" id="cd00367">
    <property type="entry name" value="PTS-HPr_like"/>
    <property type="match status" value="1"/>
</dbReference>
<evidence type="ECO:0000256" key="1">
    <source>
        <dbReference type="ARBA" id="ARBA00003681"/>
    </source>
</evidence>
<dbReference type="PROSITE" id="PS51350">
    <property type="entry name" value="PTS_HPR_DOM"/>
    <property type="match status" value="1"/>
</dbReference>
<comment type="caution">
    <text evidence="7">The sequence shown here is derived from an EMBL/GenBank/DDBJ whole genome shotgun (WGS) entry which is preliminary data.</text>
</comment>
<evidence type="ECO:0000256" key="4">
    <source>
        <dbReference type="ARBA" id="ARBA00022597"/>
    </source>
</evidence>
<dbReference type="PANTHER" id="PTHR33705:SF1">
    <property type="entry name" value="PHOSPHOCARRIER PROTEIN HPR"/>
    <property type="match status" value="1"/>
</dbReference>
<dbReference type="RefSeq" id="WP_155145104.1">
    <property type="nucleotide sequence ID" value="NZ_JACOPQ010000001.1"/>
</dbReference>
<dbReference type="Pfam" id="PF00381">
    <property type="entry name" value="PTS-HPr"/>
    <property type="match status" value="1"/>
</dbReference>
<evidence type="ECO:0000259" key="6">
    <source>
        <dbReference type="PROSITE" id="PS51350"/>
    </source>
</evidence>
<evidence type="ECO:0000313" key="8">
    <source>
        <dbReference type="Proteomes" id="UP000607645"/>
    </source>
</evidence>
<dbReference type="PROSITE" id="PS00369">
    <property type="entry name" value="PTS_HPR_HIS"/>
    <property type="match status" value="1"/>
</dbReference>
<accession>A0A8J6MFR8</accession>
<dbReference type="PANTHER" id="PTHR33705">
    <property type="entry name" value="PHOSPHOCARRIER PROTEIN HPR"/>
    <property type="match status" value="1"/>
</dbReference>
<comment type="function">
    <text evidence="1">General (non sugar-specific) component of the phosphoenolpyruvate-dependent sugar phosphotransferase system (sugar PTS). This major carbohydrate active-transport system catalyzes the phosphorylation of incoming sugar substrates concomitantly with their translocation across the cell membrane. The phosphoryl group from phosphoenolpyruvate (PEP) is transferred to the phosphoryl carrier protein HPr by enzyme I. Phospho-HPr then transfers it to the PTS EIIA domain.</text>
</comment>
<proteinExistence type="predicted"/>
<organism evidence="7 8">
    <name type="scientific">Lawsonibacter faecis</name>
    <dbReference type="NCBI Taxonomy" id="2763052"/>
    <lineage>
        <taxon>Bacteria</taxon>
        <taxon>Bacillati</taxon>
        <taxon>Bacillota</taxon>
        <taxon>Clostridia</taxon>
        <taxon>Eubacteriales</taxon>
        <taxon>Oscillospiraceae</taxon>
        <taxon>Lawsonibacter</taxon>
    </lineage>
</organism>
<name>A0A8J6MFR8_9FIRM</name>
<dbReference type="NCBIfam" id="TIGR01003">
    <property type="entry name" value="PTS_HPr_family"/>
    <property type="match status" value="1"/>
</dbReference>
<keyword evidence="4" id="KW-0762">Sugar transport</keyword>
<evidence type="ECO:0000256" key="5">
    <source>
        <dbReference type="ARBA" id="ARBA00033055"/>
    </source>
</evidence>
<dbReference type="InterPro" id="IPR000032">
    <property type="entry name" value="HPr-like"/>
</dbReference>
<evidence type="ECO:0000313" key="7">
    <source>
        <dbReference type="EMBL" id="MBC5735633.1"/>
    </source>
</evidence>
<dbReference type="AlphaFoldDB" id="A0A8J6MFR8"/>
<dbReference type="PRINTS" id="PR00107">
    <property type="entry name" value="PHOSPHOCPHPR"/>
</dbReference>
<dbReference type="SUPFAM" id="SSF55594">
    <property type="entry name" value="HPr-like"/>
    <property type="match status" value="1"/>
</dbReference>